<comment type="caution">
    <text evidence="2">The sequence shown here is derived from an EMBL/GenBank/DDBJ whole genome shotgun (WGS) entry which is preliminary data.</text>
</comment>
<dbReference type="Proteomes" id="UP001497623">
    <property type="component" value="Unassembled WGS sequence"/>
</dbReference>
<keyword evidence="3" id="KW-1185">Reference proteome</keyword>
<feature type="region of interest" description="Disordered" evidence="1">
    <location>
        <begin position="898"/>
        <end position="994"/>
    </location>
</feature>
<evidence type="ECO:0000313" key="2">
    <source>
        <dbReference type="EMBL" id="CAL4063780.1"/>
    </source>
</evidence>
<feature type="region of interest" description="Disordered" evidence="1">
    <location>
        <begin position="1"/>
        <end position="44"/>
    </location>
</feature>
<feature type="compositionally biased region" description="Basic and acidic residues" evidence="1">
    <location>
        <begin position="19"/>
        <end position="33"/>
    </location>
</feature>
<protein>
    <submittedName>
        <fullName evidence="2">Uncharacterized protein</fullName>
    </submittedName>
</protein>
<gene>
    <name evidence="2" type="ORF">MNOR_LOCUS3635</name>
</gene>
<dbReference type="AlphaFoldDB" id="A0AAV2PR30"/>
<feature type="compositionally biased region" description="Basic and acidic residues" evidence="1">
    <location>
        <begin position="942"/>
        <end position="976"/>
    </location>
</feature>
<feature type="compositionally biased region" description="Basic and acidic residues" evidence="1">
    <location>
        <begin position="1042"/>
        <end position="1066"/>
    </location>
</feature>
<proteinExistence type="predicted"/>
<dbReference type="EMBL" id="CAXKWB010001264">
    <property type="protein sequence ID" value="CAL4063780.1"/>
    <property type="molecule type" value="Genomic_DNA"/>
</dbReference>
<feature type="compositionally biased region" description="Basic and acidic residues" evidence="1">
    <location>
        <begin position="898"/>
        <end position="934"/>
    </location>
</feature>
<name>A0AAV2PR30_MEGNR</name>
<feature type="compositionally biased region" description="Basic and acidic residues" evidence="1">
    <location>
        <begin position="983"/>
        <end position="994"/>
    </location>
</feature>
<evidence type="ECO:0000313" key="3">
    <source>
        <dbReference type="Proteomes" id="UP001497623"/>
    </source>
</evidence>
<feature type="non-terminal residue" evidence="2">
    <location>
        <position position="1117"/>
    </location>
</feature>
<evidence type="ECO:0000256" key="1">
    <source>
        <dbReference type="SAM" id="MobiDB-lite"/>
    </source>
</evidence>
<accession>A0AAV2PR30</accession>
<organism evidence="2 3">
    <name type="scientific">Meganyctiphanes norvegica</name>
    <name type="common">Northern krill</name>
    <name type="synonym">Thysanopoda norvegica</name>
    <dbReference type="NCBI Taxonomy" id="48144"/>
    <lineage>
        <taxon>Eukaryota</taxon>
        <taxon>Metazoa</taxon>
        <taxon>Ecdysozoa</taxon>
        <taxon>Arthropoda</taxon>
        <taxon>Crustacea</taxon>
        <taxon>Multicrustacea</taxon>
        <taxon>Malacostraca</taxon>
        <taxon>Eumalacostraca</taxon>
        <taxon>Eucarida</taxon>
        <taxon>Euphausiacea</taxon>
        <taxon>Euphausiidae</taxon>
        <taxon>Meganyctiphanes</taxon>
    </lineage>
</organism>
<feature type="compositionally biased region" description="Polar residues" evidence="1">
    <location>
        <begin position="1"/>
        <end position="10"/>
    </location>
</feature>
<feature type="compositionally biased region" description="Basic and acidic residues" evidence="1">
    <location>
        <begin position="1075"/>
        <end position="1087"/>
    </location>
</feature>
<sequence length="1117" mass="127318">MGRSSKTFLTPLSIPVPPKGREIQRTPLREKNDTSYIIPPPEAFKTPSCDSSVITLPRGRQLPRTPEGENSDYLVIPSNEPIKGRELIPRTPDMFSTGSSISRTPEILELSRGCQLPRTPEGENSDYFVIPSTEPIKGRELIRTPDANYLETNYVSTNRRDAFDMVHGKRELPRTPVNGNSEIHLVGKEIDRTPINDSIQTNDESYNRRTTFDMPVKGKDLVSESGEEFITPTNLAPENIIPKGRQLSRTPQNCNINKDTNIQSSSIDEVRRTDELQLTSEIHNHRDTEVPSQPLNCNKQETFRIETESLSPTDDVFEPPSQFCDNKKDLISPPADFVQSKSITSSTEADRRGSYVLQKCFTDRRGTFTVDASLDDSIYTSLDKNYVGPIPKRKELQQLPEGSTNIKHQLNNKSIQELHPNSTEIPDLNEFDLPFTKEANNTPKENMTDETVIINKTLNDTRGTFTINETRERLNTNELSFFDPLAETTINTGRPSIVIKSFDDKPLAPIYTPEMAQLETQPKRNAGNKNYIPQGRKQLPRTPTGIDDLIDLKNESTENGCSSFAIGDLTVEIFVKDKKRESLQVVQKSTSDSRGSIGALVKEMDSNVESNTSALSTTPQKCASALNMETPVCAEIRNQDRKTGKITKMIIQKNAKNLLQNNMDTIDDEDEEPLEIFCKKESSSNFKDQKANTNKISYHEKMTVTEEQSSEQIKIIAKSNKLENKEITKEDKEKKIKENYSEIMLNDKTKFADKESRQQDSSEIRTENQKENLQHKEIIDKENHIETNKNINKEETMKKTKIIDEHNKNKSVGKNVLNEKENLAKTINDNVEDENKKKDEQICYCNNKEVKNNVNKNEKELIIKEKTGEINGELDLKNYIDLHKKSEIKNFKIPKLNKQEKVEDKKRLGENKSDDEAKQTIACKSEKQSRDNKSKLQISKGVELDRKSKKSESEPKSENVEKSAKSVHKEKPKSNESESQPKIVEKSADKEKPKSALGMLLNDLNVSSDFDDSFEIFPLKRNKIPKTIKKPEISEVEINKLVNDKKEKPKKVKDMSQRELENEHKTQQNNEDDDKYSSTEKYQAKKDSRSKKIKSENKTKKNTPVEDGDELEKNKLE</sequence>
<feature type="region of interest" description="Disordered" evidence="1">
    <location>
        <begin position="1041"/>
        <end position="1117"/>
    </location>
</feature>
<reference evidence="2 3" key="1">
    <citation type="submission" date="2024-05" db="EMBL/GenBank/DDBJ databases">
        <authorList>
            <person name="Wallberg A."/>
        </authorList>
    </citation>
    <scope>NUCLEOTIDE SEQUENCE [LARGE SCALE GENOMIC DNA]</scope>
</reference>